<dbReference type="PROSITE" id="PS00893">
    <property type="entry name" value="NUDIX_BOX"/>
    <property type="match status" value="1"/>
</dbReference>
<keyword evidence="9" id="KW-0460">Magnesium</keyword>
<dbReference type="GO" id="GO:0019693">
    <property type="term" value="P:ribose phosphate metabolic process"/>
    <property type="evidence" value="ECO:0007669"/>
    <property type="project" value="TreeGrafter"/>
</dbReference>
<dbReference type="EMBL" id="LGBR01000001">
    <property type="protein sequence ID" value="KOY53204.1"/>
    <property type="molecule type" value="Genomic_DNA"/>
</dbReference>
<dbReference type="EMBL" id="FNUE01000002">
    <property type="protein sequence ID" value="SEE58550.1"/>
    <property type="molecule type" value="Genomic_DNA"/>
</dbReference>
<dbReference type="OrthoDB" id="1523642at2"/>
<dbReference type="GO" id="GO:0005829">
    <property type="term" value="C:cytosol"/>
    <property type="evidence" value="ECO:0007669"/>
    <property type="project" value="TreeGrafter"/>
</dbReference>
<evidence type="ECO:0000256" key="2">
    <source>
        <dbReference type="ARBA" id="ARBA00001946"/>
    </source>
</evidence>
<evidence type="ECO:0000256" key="6">
    <source>
        <dbReference type="ARBA" id="ARBA00022801"/>
    </source>
</evidence>
<dbReference type="AlphaFoldDB" id="A0A0N0CGE4"/>
<organism evidence="12 14">
    <name type="scientific">Polaribacter dokdonensis DSW-5</name>
    <dbReference type="NCBI Taxonomy" id="1300348"/>
    <lineage>
        <taxon>Bacteria</taxon>
        <taxon>Pseudomonadati</taxon>
        <taxon>Bacteroidota</taxon>
        <taxon>Flavobacteriia</taxon>
        <taxon>Flavobacteriales</taxon>
        <taxon>Flavobacteriaceae</taxon>
    </lineage>
</organism>
<evidence type="ECO:0000313" key="12">
    <source>
        <dbReference type="EMBL" id="KOY53204.1"/>
    </source>
</evidence>
<evidence type="ECO:0000256" key="3">
    <source>
        <dbReference type="ARBA" id="ARBA00007275"/>
    </source>
</evidence>
<evidence type="ECO:0000313" key="14">
    <source>
        <dbReference type="Proteomes" id="UP000037716"/>
    </source>
</evidence>
<evidence type="ECO:0000256" key="1">
    <source>
        <dbReference type="ARBA" id="ARBA00000847"/>
    </source>
</evidence>
<reference evidence="12 14" key="1">
    <citation type="submission" date="2015-07" db="EMBL/GenBank/DDBJ databases">
        <title>Genome of Polaribacter dokdonenesis DSW-5, isolated from seawater off Dokdo in Korea.</title>
        <authorList>
            <person name="Yoon K."/>
            <person name="Song J.Y."/>
            <person name="Kim J.F."/>
        </authorList>
    </citation>
    <scope>NUCLEOTIDE SEQUENCE [LARGE SCALE GENOMIC DNA]</scope>
    <source>
        <strain evidence="12 14">DSW-5</strain>
    </source>
</reference>
<comment type="catalytic activity">
    <reaction evidence="1">
        <text>GDP-alpha-D-mannose + H2O = alpha-D-mannose 1-phosphate + GMP + 2 H(+)</text>
        <dbReference type="Rhea" id="RHEA:27978"/>
        <dbReference type="ChEBI" id="CHEBI:15377"/>
        <dbReference type="ChEBI" id="CHEBI:15378"/>
        <dbReference type="ChEBI" id="CHEBI:57527"/>
        <dbReference type="ChEBI" id="CHEBI:58115"/>
        <dbReference type="ChEBI" id="CHEBI:58409"/>
    </reaction>
</comment>
<evidence type="ECO:0000256" key="10">
    <source>
        <dbReference type="PIRSR" id="PIRSR604385-3"/>
    </source>
</evidence>
<dbReference type="Gene3D" id="3.90.79.10">
    <property type="entry name" value="Nucleoside Triphosphate Pyrophosphohydrolase"/>
    <property type="match status" value="1"/>
</dbReference>
<evidence type="ECO:0000256" key="4">
    <source>
        <dbReference type="ARBA" id="ARBA00011738"/>
    </source>
</evidence>
<evidence type="ECO:0000256" key="8">
    <source>
        <dbReference type="ARBA" id="ARBA00032272"/>
    </source>
</evidence>
<dbReference type="Proteomes" id="UP000037716">
    <property type="component" value="Unassembled WGS sequence"/>
</dbReference>
<dbReference type="STRING" id="1300348.I602_2764"/>
<dbReference type="RefSeq" id="WP_053975232.1">
    <property type="nucleotide sequence ID" value="NZ_FNUE01000002.1"/>
</dbReference>
<dbReference type="PANTHER" id="PTHR11839:SF18">
    <property type="entry name" value="NUDIX HYDROLASE DOMAIN-CONTAINING PROTEIN"/>
    <property type="match status" value="1"/>
</dbReference>
<dbReference type="PATRIC" id="fig|1300348.6.peg.2769"/>
<name>A0A0N0CGE4_9FLAO</name>
<evidence type="ECO:0000256" key="9">
    <source>
        <dbReference type="PIRSR" id="PIRSR604385-2"/>
    </source>
</evidence>
<gene>
    <name evidence="12" type="ORF">I602_2764</name>
    <name evidence="13" type="ORF">SAMN05444353_2544</name>
</gene>
<feature type="binding site" evidence="9">
    <location>
        <position position="156"/>
    </location>
    <ligand>
        <name>Mg(2+)</name>
        <dbReference type="ChEBI" id="CHEBI:18420"/>
        <label>1</label>
    </ligand>
</feature>
<dbReference type="InterPro" id="IPR015797">
    <property type="entry name" value="NUDIX_hydrolase-like_dom_sf"/>
</dbReference>
<keyword evidence="15" id="KW-1185">Reference proteome</keyword>
<dbReference type="CDD" id="cd24157">
    <property type="entry name" value="NUDIX_GDPMK"/>
    <property type="match status" value="1"/>
</dbReference>
<dbReference type="PANTHER" id="PTHR11839">
    <property type="entry name" value="UDP/ADP-SUGAR PYROPHOSPHATASE"/>
    <property type="match status" value="1"/>
</dbReference>
<keyword evidence="9" id="KW-0479">Metal-binding</keyword>
<comment type="cofactor">
    <cofactor evidence="2 9">
        <name>Mg(2+)</name>
        <dbReference type="ChEBI" id="CHEBI:18420"/>
    </cofactor>
</comment>
<dbReference type="PROSITE" id="PS51462">
    <property type="entry name" value="NUDIX"/>
    <property type="match status" value="1"/>
</dbReference>
<proteinExistence type="inferred from homology"/>
<dbReference type="InterPro" id="IPR004385">
    <property type="entry name" value="NDP_pyrophosphatase"/>
</dbReference>
<dbReference type="NCBIfam" id="TIGR00052">
    <property type="entry name" value="nudix-type nucleoside diphosphatase, YffH/AdpP family"/>
    <property type="match status" value="1"/>
</dbReference>
<evidence type="ECO:0000259" key="11">
    <source>
        <dbReference type="PROSITE" id="PS51462"/>
    </source>
</evidence>
<comment type="similarity">
    <text evidence="3">Belongs to the Nudix hydrolase family. NudK subfamily.</text>
</comment>
<dbReference type="InterPro" id="IPR020084">
    <property type="entry name" value="NUDIX_hydrolase_CS"/>
</dbReference>
<keyword evidence="6" id="KW-0378">Hydrolase</keyword>
<evidence type="ECO:0000256" key="7">
    <source>
        <dbReference type="ARBA" id="ARBA00032162"/>
    </source>
</evidence>
<evidence type="ECO:0000313" key="13">
    <source>
        <dbReference type="EMBL" id="SEE58550.1"/>
    </source>
</evidence>
<feature type="short sequence motif" description="Nudix box" evidence="10">
    <location>
        <begin position="88"/>
        <end position="110"/>
    </location>
</feature>
<evidence type="ECO:0000256" key="5">
    <source>
        <dbReference type="ARBA" id="ARBA00016377"/>
    </source>
</evidence>
<feature type="binding site" evidence="9">
    <location>
        <position position="103"/>
    </location>
    <ligand>
        <name>Mg(2+)</name>
        <dbReference type="ChEBI" id="CHEBI:18420"/>
        <label>1</label>
    </ligand>
</feature>
<feature type="binding site" evidence="9">
    <location>
        <position position="107"/>
    </location>
    <ligand>
        <name>Mg(2+)</name>
        <dbReference type="ChEBI" id="CHEBI:18420"/>
        <label>1</label>
    </ligand>
</feature>
<dbReference type="InterPro" id="IPR000086">
    <property type="entry name" value="NUDIX_hydrolase_dom"/>
</dbReference>
<feature type="domain" description="Nudix hydrolase" evidence="11">
    <location>
        <begin position="45"/>
        <end position="185"/>
    </location>
</feature>
<reference evidence="13 15" key="2">
    <citation type="submission" date="2016-10" db="EMBL/GenBank/DDBJ databases">
        <authorList>
            <person name="Varghese N."/>
            <person name="Submissions S."/>
        </authorList>
    </citation>
    <scope>NUCLEOTIDE SEQUENCE [LARGE SCALE GENOMIC DNA]</scope>
    <source>
        <strain evidence="13 15">DSW-5</strain>
    </source>
</reference>
<dbReference type="GO" id="GO:0016818">
    <property type="term" value="F:hydrolase activity, acting on acid anhydrides, in phosphorus-containing anhydrides"/>
    <property type="evidence" value="ECO:0007669"/>
    <property type="project" value="InterPro"/>
</dbReference>
<dbReference type="Pfam" id="PF00293">
    <property type="entry name" value="NUDIX"/>
    <property type="match status" value="1"/>
</dbReference>
<accession>A0A0N0CGE4</accession>
<sequence>METKPKISNVSKTLKSDNWGKLEDLNFDYYFNNGTSKRLSFEMYGKSDGIAVLLYNPKTNKVVLSKQFRAPVYNHSIQNGFLVEVVGGAIDKNESPEKAAIRETEEEVGYKIQTVEKVSTVFLSPGIVNEKVHLFVGEYSEDHKTENGGGVVAEDEEIEVLEIDFIEALKMIDNQEIIDARTIMLLQYVQLKKLMK</sequence>
<evidence type="ECO:0000313" key="15">
    <source>
        <dbReference type="Proteomes" id="UP000183071"/>
    </source>
</evidence>
<comment type="subunit">
    <text evidence="4">Homodimer.</text>
</comment>
<dbReference type="GO" id="GO:0006753">
    <property type="term" value="P:nucleoside phosphate metabolic process"/>
    <property type="evidence" value="ECO:0007669"/>
    <property type="project" value="TreeGrafter"/>
</dbReference>
<dbReference type="SUPFAM" id="SSF55811">
    <property type="entry name" value="Nudix"/>
    <property type="match status" value="1"/>
</dbReference>
<protein>
    <recommendedName>
        <fullName evidence="5">GDP-mannose pyrophosphatase</fullName>
    </recommendedName>
    <alternativeName>
        <fullName evidence="7">GDP-mannose hydrolase</fullName>
    </alternativeName>
    <alternativeName>
        <fullName evidence="8">GDPMK</fullName>
    </alternativeName>
</protein>
<dbReference type="GO" id="GO:0046872">
    <property type="term" value="F:metal ion binding"/>
    <property type="evidence" value="ECO:0007669"/>
    <property type="project" value="UniProtKB-KW"/>
</dbReference>
<comment type="caution">
    <text evidence="12">The sequence shown here is derived from an EMBL/GenBank/DDBJ whole genome shotgun (WGS) entry which is preliminary data.</text>
</comment>
<dbReference type="Proteomes" id="UP000183071">
    <property type="component" value="Unassembled WGS sequence"/>
</dbReference>